<accession>A0A4Q4Z8D4</accession>
<dbReference type="InterPro" id="IPR001647">
    <property type="entry name" value="HTH_TetR"/>
</dbReference>
<dbReference type="PRINTS" id="PR00455">
    <property type="entry name" value="HTHTETR"/>
</dbReference>
<dbReference type="Pfam" id="PF00440">
    <property type="entry name" value="TetR_N"/>
    <property type="match status" value="1"/>
</dbReference>
<keyword evidence="2 4" id="KW-0238">DNA-binding</keyword>
<dbReference type="PROSITE" id="PS50977">
    <property type="entry name" value="HTH_TETR_2"/>
    <property type="match status" value="1"/>
</dbReference>
<dbReference type="PROSITE" id="PS01081">
    <property type="entry name" value="HTH_TETR_1"/>
    <property type="match status" value="1"/>
</dbReference>
<dbReference type="SUPFAM" id="SSF46689">
    <property type="entry name" value="Homeodomain-like"/>
    <property type="match status" value="1"/>
</dbReference>
<sequence length="193" mass="20451">MPEPLTADSILDTAEEVLRRYGPAKTTVVDVARALAVSHGSVYRHFPSKAALRDAVTQRWLDRVSAPLADVVAGDGPAAERLRSWVGLLAATKQGIAREDPELFATFRQVTSEAGEVVDAHVAHLAAQLARIVEAGRDDGEFAVADPAVAGLAVLQATALFHHPAHADEWGSAGLGDQLDAVLDLVLDGLRVR</sequence>
<dbReference type="OrthoDB" id="9816296at2"/>
<dbReference type="PANTHER" id="PTHR30055">
    <property type="entry name" value="HTH-TYPE TRANSCRIPTIONAL REGULATOR RUTR"/>
    <property type="match status" value="1"/>
</dbReference>
<dbReference type="InterPro" id="IPR050109">
    <property type="entry name" value="HTH-type_TetR-like_transc_reg"/>
</dbReference>
<evidence type="ECO:0000256" key="1">
    <source>
        <dbReference type="ARBA" id="ARBA00023015"/>
    </source>
</evidence>
<protein>
    <submittedName>
        <fullName evidence="6">TetR/AcrR family transcriptional regulator</fullName>
    </submittedName>
</protein>
<dbReference type="GO" id="GO:0003700">
    <property type="term" value="F:DNA-binding transcription factor activity"/>
    <property type="evidence" value="ECO:0007669"/>
    <property type="project" value="TreeGrafter"/>
</dbReference>
<keyword evidence="3" id="KW-0804">Transcription</keyword>
<dbReference type="RefSeq" id="WP_134719515.1">
    <property type="nucleotide sequence ID" value="NZ_SDKM01000029.1"/>
</dbReference>
<feature type="domain" description="HTH tetR-type" evidence="5">
    <location>
        <begin position="4"/>
        <end position="64"/>
    </location>
</feature>
<evidence type="ECO:0000259" key="5">
    <source>
        <dbReference type="PROSITE" id="PS50977"/>
    </source>
</evidence>
<dbReference type="EMBL" id="SDKM01000029">
    <property type="protein sequence ID" value="RYP83798.1"/>
    <property type="molecule type" value="Genomic_DNA"/>
</dbReference>
<dbReference type="InterPro" id="IPR009057">
    <property type="entry name" value="Homeodomain-like_sf"/>
</dbReference>
<dbReference type="AlphaFoldDB" id="A0A4Q4Z8D4"/>
<name>A0A4Q4Z8D4_9ACTN</name>
<evidence type="ECO:0000256" key="2">
    <source>
        <dbReference type="ARBA" id="ARBA00023125"/>
    </source>
</evidence>
<evidence type="ECO:0000256" key="4">
    <source>
        <dbReference type="PROSITE-ProRule" id="PRU00335"/>
    </source>
</evidence>
<keyword evidence="1" id="KW-0805">Transcription regulation</keyword>
<dbReference type="InterPro" id="IPR023772">
    <property type="entry name" value="DNA-bd_HTH_TetR-type_CS"/>
</dbReference>
<dbReference type="Pfam" id="PF17935">
    <property type="entry name" value="TetR_C_27"/>
    <property type="match status" value="1"/>
</dbReference>
<dbReference type="GO" id="GO:0000976">
    <property type="term" value="F:transcription cis-regulatory region binding"/>
    <property type="evidence" value="ECO:0007669"/>
    <property type="project" value="TreeGrafter"/>
</dbReference>
<evidence type="ECO:0000313" key="7">
    <source>
        <dbReference type="Proteomes" id="UP000295198"/>
    </source>
</evidence>
<dbReference type="Proteomes" id="UP000295198">
    <property type="component" value="Unassembled WGS sequence"/>
</dbReference>
<proteinExistence type="predicted"/>
<feature type="DNA-binding region" description="H-T-H motif" evidence="4">
    <location>
        <begin position="27"/>
        <end position="46"/>
    </location>
</feature>
<evidence type="ECO:0000313" key="6">
    <source>
        <dbReference type="EMBL" id="RYP83798.1"/>
    </source>
</evidence>
<comment type="caution">
    <text evidence="6">The sequence shown here is derived from an EMBL/GenBank/DDBJ whole genome shotgun (WGS) entry which is preliminary data.</text>
</comment>
<organism evidence="6 7">
    <name type="scientific">Nocardioides guangzhouensis</name>
    <dbReference type="NCBI Taxonomy" id="2497878"/>
    <lineage>
        <taxon>Bacteria</taxon>
        <taxon>Bacillati</taxon>
        <taxon>Actinomycetota</taxon>
        <taxon>Actinomycetes</taxon>
        <taxon>Propionibacteriales</taxon>
        <taxon>Nocardioidaceae</taxon>
        <taxon>Nocardioides</taxon>
    </lineage>
</organism>
<evidence type="ECO:0000256" key="3">
    <source>
        <dbReference type="ARBA" id="ARBA00023163"/>
    </source>
</evidence>
<dbReference type="Gene3D" id="1.10.357.10">
    <property type="entry name" value="Tetracycline Repressor, domain 2"/>
    <property type="match status" value="1"/>
</dbReference>
<dbReference type="InterPro" id="IPR036271">
    <property type="entry name" value="Tet_transcr_reg_TetR-rel_C_sf"/>
</dbReference>
<dbReference type="PANTHER" id="PTHR30055:SF151">
    <property type="entry name" value="TRANSCRIPTIONAL REGULATORY PROTEIN"/>
    <property type="match status" value="1"/>
</dbReference>
<gene>
    <name evidence="6" type="ORF">EKO23_18010</name>
</gene>
<keyword evidence="7" id="KW-1185">Reference proteome</keyword>
<dbReference type="InterPro" id="IPR041478">
    <property type="entry name" value="TetR_C_27"/>
</dbReference>
<dbReference type="SUPFAM" id="SSF48498">
    <property type="entry name" value="Tetracyclin repressor-like, C-terminal domain"/>
    <property type="match status" value="1"/>
</dbReference>
<reference evidence="6 7" key="1">
    <citation type="submission" date="2019-01" db="EMBL/GenBank/DDBJ databases">
        <title>Nocardioides guangzhouensis sp. nov., an actinobacterium isolated from soil.</title>
        <authorList>
            <person name="Fu Y."/>
            <person name="Cai Y."/>
            <person name="Lin Z."/>
            <person name="Chen P."/>
        </authorList>
    </citation>
    <scope>NUCLEOTIDE SEQUENCE [LARGE SCALE GENOMIC DNA]</scope>
    <source>
        <strain evidence="6 7">130</strain>
    </source>
</reference>